<dbReference type="AlphaFoldDB" id="A0A9X3AIL9"/>
<reference evidence="3" key="1">
    <citation type="submission" date="2022-08" db="EMBL/GenBank/DDBJ databases">
        <authorList>
            <person name="Tistechok S."/>
            <person name="Samborskyy M."/>
            <person name="Roman I."/>
        </authorList>
    </citation>
    <scope>NUCLEOTIDE SEQUENCE</scope>
    <source>
        <strain evidence="3">DSM 103496</strain>
    </source>
</reference>
<protein>
    <submittedName>
        <fullName evidence="3">Arylamine N-acetyltransferase</fullName>
    </submittedName>
</protein>
<proteinExistence type="inferred from homology"/>
<dbReference type="GO" id="GO:0016407">
    <property type="term" value="F:acetyltransferase activity"/>
    <property type="evidence" value="ECO:0007669"/>
    <property type="project" value="InterPro"/>
</dbReference>
<dbReference type="Gene3D" id="2.40.128.150">
    <property type="entry name" value="Cysteine proteinases"/>
    <property type="match status" value="1"/>
</dbReference>
<organism evidence="3 4">
    <name type="scientific">Umezawaea endophytica</name>
    <dbReference type="NCBI Taxonomy" id="1654476"/>
    <lineage>
        <taxon>Bacteria</taxon>
        <taxon>Bacillati</taxon>
        <taxon>Actinomycetota</taxon>
        <taxon>Actinomycetes</taxon>
        <taxon>Pseudonocardiales</taxon>
        <taxon>Pseudonocardiaceae</taxon>
        <taxon>Umezawaea</taxon>
    </lineage>
</organism>
<gene>
    <name evidence="3" type="ORF">NZH93_38295</name>
</gene>
<dbReference type="SUPFAM" id="SSF54001">
    <property type="entry name" value="Cysteine proteinases"/>
    <property type="match status" value="1"/>
</dbReference>
<dbReference type="InterPro" id="IPR001447">
    <property type="entry name" value="Arylamine_N-AcTrfase"/>
</dbReference>
<dbReference type="PRINTS" id="PR01543">
    <property type="entry name" value="ANATRNSFRASE"/>
</dbReference>
<dbReference type="PANTHER" id="PTHR11786:SF0">
    <property type="entry name" value="ARYLAMINE N-ACETYLTRANSFERASE 4-RELATED"/>
    <property type="match status" value="1"/>
</dbReference>
<keyword evidence="4" id="KW-1185">Reference proteome</keyword>
<accession>A0A9X3AIL9</accession>
<dbReference type="EMBL" id="JANYMP010000026">
    <property type="protein sequence ID" value="MCS7482731.1"/>
    <property type="molecule type" value="Genomic_DNA"/>
</dbReference>
<evidence type="ECO:0000313" key="4">
    <source>
        <dbReference type="Proteomes" id="UP001141259"/>
    </source>
</evidence>
<sequence length="251" mass="27520">MKPEVVDAYLARIGATRTTALADLQELHLRAIPFENLSVHLGERIVLDEDALVAKIVERRRGGFCYELNGALAALLRALGHEVDLLGARVFLGERLSAPLEHVALRVGSTLVDVGFGDFSLRPLRLDVRDDQHDPEGVFRVVEAPDGDLDLLQDGEPQYRLDPRPRTLADFGPTCWYQQTSPDSHFTRKPLASMPTAKGRVTISGSTLITTEAGRRTERQLTDAEALDAYRGLFGIGLDAVPSKAPQVTSD</sequence>
<dbReference type="Pfam" id="PF00797">
    <property type="entry name" value="Acetyltransf_2"/>
    <property type="match status" value="1"/>
</dbReference>
<evidence type="ECO:0000256" key="2">
    <source>
        <dbReference type="RuleBase" id="RU003452"/>
    </source>
</evidence>
<dbReference type="Gene3D" id="3.30.2140.10">
    <property type="entry name" value="Arylamine N-acetyltransferase"/>
    <property type="match status" value="1"/>
</dbReference>
<dbReference type="InterPro" id="IPR038765">
    <property type="entry name" value="Papain-like_cys_pep_sf"/>
</dbReference>
<dbReference type="PANTHER" id="PTHR11786">
    <property type="entry name" value="N-HYDROXYARYLAMINE O-ACETYLTRANSFERASE"/>
    <property type="match status" value="1"/>
</dbReference>
<comment type="similarity">
    <text evidence="1 2">Belongs to the arylamine N-acetyltransferase family.</text>
</comment>
<comment type="caution">
    <text evidence="3">The sequence shown here is derived from an EMBL/GenBank/DDBJ whole genome shotgun (WGS) entry which is preliminary data.</text>
</comment>
<evidence type="ECO:0000256" key="1">
    <source>
        <dbReference type="ARBA" id="ARBA00006547"/>
    </source>
</evidence>
<dbReference type="RefSeq" id="WP_259628196.1">
    <property type="nucleotide sequence ID" value="NZ_JANYMP010000026.1"/>
</dbReference>
<name>A0A9X3AIL9_9PSEU</name>
<evidence type="ECO:0000313" key="3">
    <source>
        <dbReference type="EMBL" id="MCS7482731.1"/>
    </source>
</evidence>
<dbReference type="Proteomes" id="UP001141259">
    <property type="component" value="Unassembled WGS sequence"/>
</dbReference>